<evidence type="ECO:0000313" key="4">
    <source>
        <dbReference type="Proteomes" id="UP000049127"/>
    </source>
</evidence>
<reference evidence="1 3" key="1">
    <citation type="submission" date="2014-11" db="EMBL/GenBank/DDBJ databases">
        <authorList>
            <person name="Aslett M.A."/>
            <person name="De Silva N."/>
        </authorList>
    </citation>
    <scope>NUCLEOTIDE SEQUENCE [LARGE SCALE GENOMIC DNA]</scope>
    <source>
        <strain evidence="1 3">ATCC9714</strain>
    </source>
</reference>
<dbReference type="OrthoDB" id="1756780at2"/>
<reference evidence="2 4" key="2">
    <citation type="submission" date="2015-01" db="EMBL/GenBank/DDBJ databases">
        <authorList>
            <person name="Aslett A.Martin."/>
            <person name="De Silva Nishadi"/>
        </authorList>
    </citation>
    <scope>NUCLEOTIDE SEQUENCE [LARGE SCALE GENOMIC DNA]</scope>
    <source>
        <strain evidence="2 4">R28058</strain>
    </source>
</reference>
<dbReference type="AlphaFoldDB" id="A0A0A1RZB6"/>
<protein>
    <submittedName>
        <fullName evidence="2">Uncharacterized protein</fullName>
    </submittedName>
</protein>
<dbReference type="Proteomes" id="UP000049127">
    <property type="component" value="Unassembled WGS sequence"/>
</dbReference>
<sequence>MGCPNCKCNKNKISEEEYNELKEYLEETIKDFKVIDYIDEDNKSNRFVEVEFEDYILEVENIDTDNLNLENLIDIIIQNKMV</sequence>
<dbReference type="RefSeq" id="WP_021124087.1">
    <property type="nucleotide sequence ID" value="NZ_CDLJ01000002.1"/>
</dbReference>
<name>A0A0A1RZB6_PARSO</name>
<keyword evidence="3" id="KW-1185">Reference proteome</keyword>
<accession>A0A0A1RZB6</accession>
<dbReference type="EMBL" id="CEKZ01000003">
    <property type="protein sequence ID" value="CEQ03228.1"/>
    <property type="molecule type" value="Genomic_DNA"/>
</dbReference>
<organism evidence="2 4">
    <name type="scientific">Paraclostridium sordellii</name>
    <name type="common">Clostridium sordellii</name>
    <dbReference type="NCBI Taxonomy" id="1505"/>
    <lineage>
        <taxon>Bacteria</taxon>
        <taxon>Bacillati</taxon>
        <taxon>Bacillota</taxon>
        <taxon>Clostridia</taxon>
        <taxon>Peptostreptococcales</taxon>
        <taxon>Peptostreptococcaceae</taxon>
        <taxon>Paraclostridium</taxon>
    </lineage>
</organism>
<evidence type="ECO:0000313" key="3">
    <source>
        <dbReference type="Proteomes" id="UP000032811"/>
    </source>
</evidence>
<dbReference type="Proteomes" id="UP000032811">
    <property type="component" value="Chromosome 1"/>
</dbReference>
<dbReference type="GeneID" id="97537151"/>
<evidence type="ECO:0000313" key="2">
    <source>
        <dbReference type="EMBL" id="CEQ03228.1"/>
    </source>
</evidence>
<proteinExistence type="predicted"/>
<gene>
    <name evidence="1" type="ORF">ATCC9714_12891</name>
    <name evidence="2" type="ORF">R28058_09611</name>
</gene>
<dbReference type="EMBL" id="LN679998">
    <property type="protein sequence ID" value="CEJ73401.1"/>
    <property type="molecule type" value="Genomic_DNA"/>
</dbReference>
<evidence type="ECO:0000313" key="1">
    <source>
        <dbReference type="EMBL" id="CEJ73401.1"/>
    </source>
</evidence>